<feature type="compositionally biased region" description="Polar residues" evidence="1">
    <location>
        <begin position="111"/>
        <end position="123"/>
    </location>
</feature>
<feature type="region of interest" description="Disordered" evidence="1">
    <location>
        <begin position="32"/>
        <end position="62"/>
    </location>
</feature>
<comment type="caution">
    <text evidence="2">The sequence shown here is derived from an EMBL/GenBank/DDBJ whole genome shotgun (WGS) entry which is preliminary data.</text>
</comment>
<proteinExistence type="predicted"/>
<protein>
    <submittedName>
        <fullName evidence="2">Uncharacterized protein</fullName>
    </submittedName>
</protein>
<feature type="region of interest" description="Disordered" evidence="1">
    <location>
        <begin position="77"/>
        <end position="209"/>
    </location>
</feature>
<reference evidence="2" key="1">
    <citation type="journal article" date="2021" name="G3 (Bethesda)">
        <title>Genome and transcriptome analysis of the beet armyworm Spodoptera exigua reveals targets for pest control. .</title>
        <authorList>
            <person name="Simon S."/>
            <person name="Breeschoten T."/>
            <person name="Jansen H.J."/>
            <person name="Dirks R.P."/>
            <person name="Schranz M.E."/>
            <person name="Ros V.I.D."/>
        </authorList>
    </citation>
    <scope>NUCLEOTIDE SEQUENCE</scope>
    <source>
        <strain evidence="2">TB_SE_WUR_2020</strain>
    </source>
</reference>
<feature type="region of interest" description="Disordered" evidence="1">
    <location>
        <begin position="476"/>
        <end position="508"/>
    </location>
</feature>
<accession>A0A922SMC1</accession>
<feature type="compositionally biased region" description="Basic and acidic residues" evidence="1">
    <location>
        <begin position="773"/>
        <end position="788"/>
    </location>
</feature>
<feature type="compositionally biased region" description="Polar residues" evidence="1">
    <location>
        <begin position="567"/>
        <end position="594"/>
    </location>
</feature>
<dbReference type="Proteomes" id="UP000814243">
    <property type="component" value="Unassembled WGS sequence"/>
</dbReference>
<feature type="compositionally biased region" description="Basic and acidic residues" evidence="1">
    <location>
        <begin position="526"/>
        <end position="551"/>
    </location>
</feature>
<evidence type="ECO:0000313" key="2">
    <source>
        <dbReference type="EMBL" id="KAH9643682.1"/>
    </source>
</evidence>
<dbReference type="EMBL" id="JACEFF010000119">
    <property type="protein sequence ID" value="KAH9643682.1"/>
    <property type="molecule type" value="Genomic_DNA"/>
</dbReference>
<name>A0A922SMC1_SPOEX</name>
<gene>
    <name evidence="2" type="ORF">HF086_006158</name>
</gene>
<feature type="compositionally biased region" description="Basic and acidic residues" evidence="1">
    <location>
        <begin position="741"/>
        <end position="756"/>
    </location>
</feature>
<feature type="compositionally biased region" description="Basic and acidic residues" evidence="1">
    <location>
        <begin position="705"/>
        <end position="724"/>
    </location>
</feature>
<feature type="compositionally biased region" description="Basic and acidic residues" evidence="1">
    <location>
        <begin position="628"/>
        <end position="697"/>
    </location>
</feature>
<sequence>MTSLSRHSGGSVAIVKPTQTAMFSGNFFSADPFAETDPFDNTDPFSDSFKDDPFTSMQEFPKSSVLRVDELKSKLGREATLDKSEPEPGNVFNGPLQVSLPPEPAPKSPRLQRQSTEGSTVRQRPQAHKLSAESASPPPPLPPKKVCELGGARPPPRPPHDHEDEDVGPPLPKPAMRREPLADRSMKPRLSSGATYSSEDEYLTPAPPPLPTARRFDITLSQLLTCTMDELAHRLRVPATTLSSMTLPQLTEYLRSYLAADNDRAHIHVEPAMKTEKEKPIPVISALPTSSIQQLEKPTTVANDFKPQFEDNFTPPADISDTFVANFDDFDKKANPSYDRYAAFREIQEEELKAKSILDPIDALESEPKQDSDEKELTAIDNLMRANQERENDGKEPARSPLKTLDELTLDSFNMFRNSVSPKPSQIDAKIEDIKSVMKTLQIEKSRRSVSPRDNGHVDVKLEDTNDRYAALREITITEPPQDEFESLPPELPKERKRSDEKSDGFDNSDFFDCIDNSSLSFTHVEDAFRKSPIVKEREEEKKVEEKKEPVVEIVPLPVRDLAPPTRLSTGSISDVVSGSSPDTKVQTSSSSRDVSPWDEELPPVTRLQRPPSHRDRDSRHNSSGSRECLDSGSGREKEKIRDKRDMRDRERDMSRDGRDSARDRRDSARDSGSGRDRRDVSKERDHRDHRDRRDQRNYGSLGWRETRRRAELRQSEDSAERRYGSTLGWSGRRSGPRRSSSREREAARDPPREFAFEPEDVTVSPVSVSSARARDSEQSATRFRFDSDSISPRSMFEDDFAAAPRPRTASIAEEEEGDLPPLRPRPPPSNNRDIRKSDSINIFTRESDPFEGDAFFACTGSDRAARRENWPGDFQGFDNA</sequence>
<feature type="compositionally biased region" description="Low complexity" evidence="1">
    <location>
        <begin position="762"/>
        <end position="772"/>
    </location>
</feature>
<feature type="compositionally biased region" description="Basic and acidic residues" evidence="1">
    <location>
        <begin position="492"/>
        <end position="505"/>
    </location>
</feature>
<evidence type="ECO:0000313" key="3">
    <source>
        <dbReference type="Proteomes" id="UP000814243"/>
    </source>
</evidence>
<feature type="compositionally biased region" description="Basic and acidic residues" evidence="1">
    <location>
        <begin position="77"/>
        <end position="86"/>
    </location>
</feature>
<evidence type="ECO:0000256" key="1">
    <source>
        <dbReference type="SAM" id="MobiDB-lite"/>
    </source>
</evidence>
<feature type="compositionally biased region" description="Basic and acidic residues" evidence="1">
    <location>
        <begin position="176"/>
        <end position="186"/>
    </location>
</feature>
<dbReference type="AlphaFoldDB" id="A0A922SMC1"/>
<organism evidence="2 3">
    <name type="scientific">Spodoptera exigua</name>
    <name type="common">Beet armyworm</name>
    <name type="synonym">Noctua fulgens</name>
    <dbReference type="NCBI Taxonomy" id="7107"/>
    <lineage>
        <taxon>Eukaryota</taxon>
        <taxon>Metazoa</taxon>
        <taxon>Ecdysozoa</taxon>
        <taxon>Arthropoda</taxon>
        <taxon>Hexapoda</taxon>
        <taxon>Insecta</taxon>
        <taxon>Pterygota</taxon>
        <taxon>Neoptera</taxon>
        <taxon>Endopterygota</taxon>
        <taxon>Lepidoptera</taxon>
        <taxon>Glossata</taxon>
        <taxon>Ditrysia</taxon>
        <taxon>Noctuoidea</taxon>
        <taxon>Noctuidae</taxon>
        <taxon>Amphipyrinae</taxon>
        <taxon>Spodoptera</taxon>
    </lineage>
</organism>
<feature type="region of interest" description="Disordered" evidence="1">
    <location>
        <begin position="526"/>
        <end position="840"/>
    </location>
</feature>